<reference evidence="1 2" key="1">
    <citation type="submission" date="2019-07" db="EMBL/GenBank/DDBJ databases">
        <title>Serratia strains were isolated from fresh produce.</title>
        <authorList>
            <person name="Cho G.-S."/>
            <person name="Stein M."/>
            <person name="Lee W."/>
            <person name="Suh S.H."/>
            <person name="Franz C.M.A.P."/>
        </authorList>
    </citation>
    <scope>NUCLEOTIDE SEQUENCE [LARGE SCALE GENOMIC DNA]</scope>
    <source>
        <strain evidence="1 2">S16</strain>
    </source>
</reference>
<dbReference type="InterPro" id="IPR009752">
    <property type="entry name" value="Phage_Mu_GpJ"/>
</dbReference>
<organism evidence="1 2">
    <name type="scientific">Serratia marcescens</name>
    <dbReference type="NCBI Taxonomy" id="615"/>
    <lineage>
        <taxon>Bacteria</taxon>
        <taxon>Pseudomonadati</taxon>
        <taxon>Pseudomonadota</taxon>
        <taxon>Gammaproteobacteria</taxon>
        <taxon>Enterobacterales</taxon>
        <taxon>Yersiniaceae</taxon>
        <taxon>Serratia</taxon>
    </lineage>
</organism>
<comment type="caution">
    <text evidence="1">The sequence shown here is derived from an EMBL/GenBank/DDBJ whole genome shotgun (WGS) entry which is preliminary data.</text>
</comment>
<sequence>MYATREDMINRFGRKEVVELTDVDWTGDINARVLDYALSTATDEINGYIAGRYTLPLPHVPAVLSGYACDIARYRMTGNQRQCDDEIRERYRDAIRYLEGVASGRVTLGVYRDTGTNVPSASGGVRFSGGRRLWRRSNTGGGGF</sequence>
<proteinExistence type="predicted"/>
<name>A0A5C7BV08_SERMA</name>
<accession>A0A5C7BV08</accession>
<evidence type="ECO:0000313" key="2">
    <source>
        <dbReference type="Proteomes" id="UP000321126"/>
    </source>
</evidence>
<dbReference type="Pfam" id="PF07030">
    <property type="entry name" value="Phage_Mu_Gp36"/>
    <property type="match status" value="1"/>
</dbReference>
<dbReference type="Proteomes" id="UP000321126">
    <property type="component" value="Unassembled WGS sequence"/>
</dbReference>
<protein>
    <submittedName>
        <fullName evidence="1">DUF1320 domain-containing protein</fullName>
    </submittedName>
</protein>
<evidence type="ECO:0000313" key="1">
    <source>
        <dbReference type="EMBL" id="TXE27147.1"/>
    </source>
</evidence>
<gene>
    <name evidence="1" type="ORF">FOT62_22785</name>
</gene>
<dbReference type="RefSeq" id="WP_048797293.1">
    <property type="nucleotide sequence ID" value="NZ_JVEJ01000440.1"/>
</dbReference>
<dbReference type="EMBL" id="VOUQ01000019">
    <property type="protein sequence ID" value="TXE27147.1"/>
    <property type="molecule type" value="Genomic_DNA"/>
</dbReference>
<dbReference type="AlphaFoldDB" id="A0A5C7BV08"/>